<feature type="non-terminal residue" evidence="1">
    <location>
        <position position="203"/>
    </location>
</feature>
<proteinExistence type="predicted"/>
<dbReference type="EMBL" id="JAWDJW010009560">
    <property type="protein sequence ID" value="KAK3059277.1"/>
    <property type="molecule type" value="Genomic_DNA"/>
</dbReference>
<reference evidence="1" key="1">
    <citation type="submission" date="2024-09" db="EMBL/GenBank/DDBJ databases">
        <title>Black Yeasts Isolated from many extreme environments.</title>
        <authorList>
            <person name="Coleine C."/>
            <person name="Stajich J.E."/>
            <person name="Selbmann L."/>
        </authorList>
    </citation>
    <scope>NUCLEOTIDE SEQUENCE</scope>
    <source>
        <strain evidence="1">CCFEE 5737</strain>
    </source>
</reference>
<comment type="caution">
    <text evidence="1">The sequence shown here is derived from an EMBL/GenBank/DDBJ whole genome shotgun (WGS) entry which is preliminary data.</text>
</comment>
<accession>A0ACC3CYP7</accession>
<sequence>MAILNYRPSIKFLGSAVAAFVLLAVTFNLKAITSSMASFAEFGASNDAAATPHLVFELAQTTHSPPAISVKVRNTHKTKTLTFLIWDTPLDPQALALGVFHVANSATGQELPSLGLMLNRALPPSREDLKEIKPDQTINHYTVLKPPHVQLKSEQKYKIKASGTIKAVWEKKKEDVSDAELNELGSGDAAAMVDFSTQEVEIE</sequence>
<protein>
    <submittedName>
        <fullName evidence="1">Uncharacterized protein</fullName>
    </submittedName>
</protein>
<name>A0ACC3CYP7_9PEZI</name>
<keyword evidence="2" id="KW-1185">Reference proteome</keyword>
<gene>
    <name evidence="1" type="ORF">LTS18_011241</name>
</gene>
<dbReference type="Proteomes" id="UP001186974">
    <property type="component" value="Unassembled WGS sequence"/>
</dbReference>
<evidence type="ECO:0000313" key="2">
    <source>
        <dbReference type="Proteomes" id="UP001186974"/>
    </source>
</evidence>
<evidence type="ECO:0000313" key="1">
    <source>
        <dbReference type="EMBL" id="KAK3059277.1"/>
    </source>
</evidence>
<organism evidence="1 2">
    <name type="scientific">Coniosporium uncinatum</name>
    <dbReference type="NCBI Taxonomy" id="93489"/>
    <lineage>
        <taxon>Eukaryota</taxon>
        <taxon>Fungi</taxon>
        <taxon>Dikarya</taxon>
        <taxon>Ascomycota</taxon>
        <taxon>Pezizomycotina</taxon>
        <taxon>Dothideomycetes</taxon>
        <taxon>Dothideomycetes incertae sedis</taxon>
        <taxon>Coniosporium</taxon>
    </lineage>
</organism>